<dbReference type="AlphaFoldDB" id="A0AAU9R7L0"/>
<keyword evidence="1" id="KW-1133">Transmembrane helix</keyword>
<keyword evidence="1" id="KW-0472">Membrane</keyword>
<dbReference type="EMBL" id="OU466857">
    <property type="protein sequence ID" value="CAH2035459.1"/>
    <property type="molecule type" value="Genomic_DNA"/>
</dbReference>
<feature type="non-terminal residue" evidence="2">
    <location>
        <position position="240"/>
    </location>
</feature>
<evidence type="ECO:0000313" key="3">
    <source>
        <dbReference type="Proteomes" id="UP000836841"/>
    </source>
</evidence>
<accession>A0AAU9R7L0</accession>
<organism evidence="2 3">
    <name type="scientific">Thlaspi arvense</name>
    <name type="common">Field penny-cress</name>
    <dbReference type="NCBI Taxonomy" id="13288"/>
    <lineage>
        <taxon>Eukaryota</taxon>
        <taxon>Viridiplantae</taxon>
        <taxon>Streptophyta</taxon>
        <taxon>Embryophyta</taxon>
        <taxon>Tracheophyta</taxon>
        <taxon>Spermatophyta</taxon>
        <taxon>Magnoliopsida</taxon>
        <taxon>eudicotyledons</taxon>
        <taxon>Gunneridae</taxon>
        <taxon>Pentapetalae</taxon>
        <taxon>rosids</taxon>
        <taxon>malvids</taxon>
        <taxon>Brassicales</taxon>
        <taxon>Brassicaceae</taxon>
        <taxon>Thlaspideae</taxon>
        <taxon>Thlaspi</taxon>
    </lineage>
</organism>
<proteinExistence type="predicted"/>
<evidence type="ECO:0000256" key="1">
    <source>
        <dbReference type="SAM" id="Phobius"/>
    </source>
</evidence>
<protein>
    <submittedName>
        <fullName evidence="2">Uncharacterized protein</fullName>
    </submittedName>
</protein>
<gene>
    <name evidence="2" type="ORF">TAV2_LOCUS1712</name>
</gene>
<feature type="transmembrane region" description="Helical" evidence="1">
    <location>
        <begin position="177"/>
        <end position="199"/>
    </location>
</feature>
<name>A0AAU9R7L0_THLAR</name>
<keyword evidence="3" id="KW-1185">Reference proteome</keyword>
<keyword evidence="1" id="KW-0812">Transmembrane</keyword>
<evidence type="ECO:0000313" key="2">
    <source>
        <dbReference type="EMBL" id="CAH2035459.1"/>
    </source>
</evidence>
<sequence length="240" mass="27598">MEGSVGILLKPFVMFYSPVVERKKHELSQFTLLPNGWSPSSVFLNIYHLLLHSKKTTNPPDIRAAFSWILWQIWMARNATVFENVNLSPSEITVKAFDEADEWTNVNCKESSVHHQQPTLPIASPMWIKPPLNKRKCNIGVSWIHPRRNSGASWLLRDHQGLALCDSRRCFSQERHYFIQTIFLNIAGSLILFSACLIIHETANRAAQAIPVSVTRDHRYQSYVAHQGPFWLHKTILEDV</sequence>
<reference evidence="2 3" key="1">
    <citation type="submission" date="2022-03" db="EMBL/GenBank/DDBJ databases">
        <authorList>
            <person name="Nunn A."/>
            <person name="Chopra R."/>
            <person name="Nunn A."/>
            <person name="Contreras Garrido A."/>
        </authorList>
    </citation>
    <scope>NUCLEOTIDE SEQUENCE [LARGE SCALE GENOMIC DNA]</scope>
</reference>
<dbReference type="Proteomes" id="UP000836841">
    <property type="component" value="Chromosome 1"/>
</dbReference>